<gene>
    <name evidence="2" type="primary">CU181898.1</name>
</gene>
<evidence type="ECO:0000256" key="1">
    <source>
        <dbReference type="SAM" id="MobiDB-lite"/>
    </source>
</evidence>
<dbReference type="EMBL" id="HAEI01006864">
    <property type="protein sequence ID" value="SBR99422.1"/>
    <property type="molecule type" value="Transcribed_RNA"/>
</dbReference>
<organism evidence="2">
    <name type="scientific">Nothobranchius rachovii</name>
    <name type="common">bluefin notho</name>
    <dbReference type="NCBI Taxonomy" id="451742"/>
    <lineage>
        <taxon>Eukaryota</taxon>
        <taxon>Metazoa</taxon>
        <taxon>Chordata</taxon>
        <taxon>Craniata</taxon>
        <taxon>Vertebrata</taxon>
        <taxon>Euteleostomi</taxon>
        <taxon>Actinopterygii</taxon>
        <taxon>Neopterygii</taxon>
        <taxon>Teleostei</taxon>
        <taxon>Neoteleostei</taxon>
        <taxon>Acanthomorphata</taxon>
        <taxon>Ovalentaria</taxon>
        <taxon>Atherinomorphae</taxon>
        <taxon>Cyprinodontiformes</taxon>
        <taxon>Nothobranchiidae</taxon>
        <taxon>Nothobranchius</taxon>
    </lineage>
</organism>
<evidence type="ECO:0000313" key="2">
    <source>
        <dbReference type="EMBL" id="SBR99422.1"/>
    </source>
</evidence>
<feature type="non-terminal residue" evidence="2">
    <location>
        <position position="1"/>
    </location>
</feature>
<dbReference type="AlphaFoldDB" id="A0A1A8R111"/>
<reference evidence="2" key="1">
    <citation type="submission" date="2016-05" db="EMBL/GenBank/DDBJ databases">
        <authorList>
            <person name="Lavstsen T."/>
            <person name="Jespersen J.S."/>
        </authorList>
    </citation>
    <scope>NUCLEOTIDE SEQUENCE</scope>
    <source>
        <tissue evidence="2">Brain</tissue>
    </source>
</reference>
<protein>
    <submittedName>
        <fullName evidence="2">Uncharacterized protein</fullName>
    </submittedName>
</protein>
<proteinExistence type="predicted"/>
<name>A0A1A8R111_9TELE</name>
<reference evidence="2" key="2">
    <citation type="submission" date="2016-06" db="EMBL/GenBank/DDBJ databases">
        <title>The genome of a short-lived fish provides insights into sex chromosome evolution and the genetic control of aging.</title>
        <authorList>
            <person name="Reichwald K."/>
            <person name="Felder M."/>
            <person name="Petzold A."/>
            <person name="Koch P."/>
            <person name="Groth M."/>
            <person name="Platzer M."/>
        </authorList>
    </citation>
    <scope>NUCLEOTIDE SEQUENCE</scope>
    <source>
        <tissue evidence="2">Brain</tissue>
    </source>
</reference>
<feature type="region of interest" description="Disordered" evidence="1">
    <location>
        <begin position="16"/>
        <end position="90"/>
    </location>
</feature>
<accession>A0A1A8R111</accession>
<feature type="compositionally biased region" description="Polar residues" evidence="1">
    <location>
        <begin position="50"/>
        <end position="62"/>
    </location>
</feature>
<feature type="non-terminal residue" evidence="2">
    <location>
        <position position="126"/>
    </location>
</feature>
<sequence length="126" mass="13636">EARTCPCTTPARPAVHLTQQRHQKTGDTSDCLVPPPAPLERKNPRLITTLHPTPTSTVQPQRWSPVPASGLRRGGGGVSWRGRGGSPTPSWASCWPSFSPGHHTMSWPLWLPGTFTSPTPYGPQVT</sequence>
<feature type="compositionally biased region" description="Gly residues" evidence="1">
    <location>
        <begin position="72"/>
        <end position="85"/>
    </location>
</feature>